<evidence type="ECO:0000259" key="9">
    <source>
        <dbReference type="Pfam" id="PF00909"/>
    </source>
</evidence>
<evidence type="ECO:0000256" key="6">
    <source>
        <dbReference type="ARBA" id="ARBA00023136"/>
    </source>
</evidence>
<dbReference type="AlphaFoldDB" id="A0A1V1NVR1"/>
<dbReference type="EMBL" id="ATBP01001890">
    <property type="protein sequence ID" value="ETR66576.1"/>
    <property type="molecule type" value="Genomic_DNA"/>
</dbReference>
<dbReference type="Proteomes" id="UP000189670">
    <property type="component" value="Unassembled WGS sequence"/>
</dbReference>
<dbReference type="PANTHER" id="PTHR11730:SF6">
    <property type="entry name" value="AMMONIUM TRANSPORTER"/>
    <property type="match status" value="1"/>
</dbReference>
<evidence type="ECO:0000256" key="5">
    <source>
        <dbReference type="ARBA" id="ARBA00022989"/>
    </source>
</evidence>
<proteinExistence type="inferred from homology"/>
<feature type="transmembrane region" description="Helical" evidence="8">
    <location>
        <begin position="72"/>
        <end position="94"/>
    </location>
</feature>
<dbReference type="GO" id="GO:0016020">
    <property type="term" value="C:membrane"/>
    <property type="evidence" value="ECO:0007669"/>
    <property type="project" value="UniProtKB-SubCell"/>
</dbReference>
<accession>A0A1V1NVR1</accession>
<evidence type="ECO:0000256" key="4">
    <source>
        <dbReference type="ARBA" id="ARBA00022692"/>
    </source>
</evidence>
<keyword evidence="6 8" id="KW-0472">Membrane</keyword>
<keyword evidence="5 8" id="KW-1133">Transmembrane helix</keyword>
<dbReference type="Pfam" id="PF00909">
    <property type="entry name" value="Ammonium_transp"/>
    <property type="match status" value="1"/>
</dbReference>
<dbReference type="InterPro" id="IPR024041">
    <property type="entry name" value="NH4_transpt_AmtB-like_dom"/>
</dbReference>
<evidence type="ECO:0000256" key="3">
    <source>
        <dbReference type="ARBA" id="ARBA00022448"/>
    </source>
</evidence>
<dbReference type="InterPro" id="IPR029020">
    <property type="entry name" value="Ammonium/urea_transptr"/>
</dbReference>
<keyword evidence="4 8" id="KW-0812">Transmembrane</keyword>
<gene>
    <name evidence="10" type="ORF">OMM_05584</name>
</gene>
<comment type="caution">
    <text evidence="10">The sequence shown here is derived from an EMBL/GenBank/DDBJ whole genome shotgun (WGS) entry which is preliminary data.</text>
</comment>
<protein>
    <recommendedName>
        <fullName evidence="9">Ammonium transporter AmtB-like domain-containing protein</fullName>
    </recommendedName>
</protein>
<feature type="transmembrane region" description="Helical" evidence="8">
    <location>
        <begin position="142"/>
        <end position="163"/>
    </location>
</feature>
<dbReference type="GO" id="GO:0008519">
    <property type="term" value="F:ammonium channel activity"/>
    <property type="evidence" value="ECO:0007669"/>
    <property type="project" value="InterPro"/>
</dbReference>
<feature type="transmembrane region" description="Helical" evidence="8">
    <location>
        <begin position="205"/>
        <end position="223"/>
    </location>
</feature>
<sequence length="252" mass="27428">MGWFGFNAGSTLAFNSNVPPIIAKTMLAGASSAVMYLLTGWYFSGKPTINYLINGSIGGLVAITASCHCVSGISSVFIGCIAAWVCMGSEYFLIRYKIDDAVGAVPVHLGCGIWGTFAVALFGKQEVLDNGLSIIEQSSVQLTGIVTAFLVSFPFALLFLWLVDKKFPLRVSQEDELIGLNVSEHGAKTETSNLFSTMTEHEKQVIYLFVSLLILLLKLVPLLKNTIASWKHSNCSVNISGNYFKTHRRQLS</sequence>
<keyword evidence="3" id="KW-0813">Transport</keyword>
<comment type="similarity">
    <text evidence="2">Belongs to the ammonia transporter channel (TC 1.A.11.2) family.</text>
</comment>
<feature type="domain" description="Ammonium transporter AmtB-like" evidence="9">
    <location>
        <begin position="1"/>
        <end position="188"/>
    </location>
</feature>
<keyword evidence="7" id="KW-0924">Ammonia transport</keyword>
<reference evidence="11" key="1">
    <citation type="submission" date="2012-11" db="EMBL/GenBank/DDBJ databases">
        <authorList>
            <person name="Lucero-Rivera Y.E."/>
            <person name="Tovar-Ramirez D."/>
        </authorList>
    </citation>
    <scope>NUCLEOTIDE SEQUENCE [LARGE SCALE GENOMIC DNA]</scope>
    <source>
        <strain evidence="11">Araruama</strain>
    </source>
</reference>
<evidence type="ECO:0000256" key="1">
    <source>
        <dbReference type="ARBA" id="ARBA00004141"/>
    </source>
</evidence>
<evidence type="ECO:0000256" key="7">
    <source>
        <dbReference type="ARBA" id="ARBA00023177"/>
    </source>
</evidence>
<dbReference type="Gene3D" id="1.10.3430.10">
    <property type="entry name" value="Ammonium transporter AmtB like domains"/>
    <property type="match status" value="1"/>
</dbReference>
<comment type="subcellular location">
    <subcellularLocation>
        <location evidence="1">Membrane</location>
        <topology evidence="1">Multi-pass membrane protein</topology>
    </subcellularLocation>
</comment>
<dbReference type="SUPFAM" id="SSF111352">
    <property type="entry name" value="Ammonium transporter"/>
    <property type="match status" value="1"/>
</dbReference>
<evidence type="ECO:0000256" key="8">
    <source>
        <dbReference type="SAM" id="Phobius"/>
    </source>
</evidence>
<feature type="transmembrane region" description="Helical" evidence="8">
    <location>
        <begin position="101"/>
        <end position="122"/>
    </location>
</feature>
<evidence type="ECO:0000256" key="2">
    <source>
        <dbReference type="ARBA" id="ARBA00005887"/>
    </source>
</evidence>
<feature type="transmembrane region" description="Helical" evidence="8">
    <location>
        <begin position="49"/>
        <end position="66"/>
    </location>
</feature>
<evidence type="ECO:0000313" key="11">
    <source>
        <dbReference type="Proteomes" id="UP000189670"/>
    </source>
</evidence>
<name>A0A1V1NVR1_9BACT</name>
<evidence type="ECO:0000313" key="10">
    <source>
        <dbReference type="EMBL" id="ETR66576.1"/>
    </source>
</evidence>
<feature type="transmembrane region" description="Helical" evidence="8">
    <location>
        <begin position="21"/>
        <end position="42"/>
    </location>
</feature>
<organism evidence="10 11">
    <name type="scientific">Candidatus Magnetoglobus multicellularis str. Araruama</name>
    <dbReference type="NCBI Taxonomy" id="890399"/>
    <lineage>
        <taxon>Bacteria</taxon>
        <taxon>Pseudomonadati</taxon>
        <taxon>Thermodesulfobacteriota</taxon>
        <taxon>Desulfobacteria</taxon>
        <taxon>Desulfobacterales</taxon>
        <taxon>Desulfobacteraceae</taxon>
        <taxon>Candidatus Magnetoglobus</taxon>
    </lineage>
</organism>
<dbReference type="GO" id="GO:0097272">
    <property type="term" value="P:ammonium homeostasis"/>
    <property type="evidence" value="ECO:0007669"/>
    <property type="project" value="TreeGrafter"/>
</dbReference>
<dbReference type="PANTHER" id="PTHR11730">
    <property type="entry name" value="AMMONIUM TRANSPORTER"/>
    <property type="match status" value="1"/>
</dbReference>